<evidence type="ECO:0000313" key="6">
    <source>
        <dbReference type="Proteomes" id="UP000029004"/>
    </source>
</evidence>
<feature type="binding site" evidence="3">
    <location>
        <begin position="11"/>
        <end position="16"/>
    </location>
    <ligand>
        <name>ATP</name>
        <dbReference type="ChEBI" id="CHEBI:30616"/>
    </ligand>
</feature>
<dbReference type="NCBIfam" id="TIGR00152">
    <property type="entry name" value="dephospho-CoA kinase"/>
    <property type="match status" value="1"/>
</dbReference>
<proteinExistence type="inferred from homology"/>
<evidence type="ECO:0000256" key="3">
    <source>
        <dbReference type="HAMAP-Rule" id="MF_00376"/>
    </source>
</evidence>
<name>A0A087DZR1_9BIFI</name>
<comment type="catalytic activity">
    <reaction evidence="3">
        <text>3'-dephospho-CoA + ATP = ADP + CoA + H(+)</text>
        <dbReference type="Rhea" id="RHEA:18245"/>
        <dbReference type="ChEBI" id="CHEBI:15378"/>
        <dbReference type="ChEBI" id="CHEBI:30616"/>
        <dbReference type="ChEBI" id="CHEBI:57287"/>
        <dbReference type="ChEBI" id="CHEBI:57328"/>
        <dbReference type="ChEBI" id="CHEBI:456216"/>
        <dbReference type="EC" id="2.7.1.24"/>
    </reaction>
</comment>
<dbReference type="InterPro" id="IPR027417">
    <property type="entry name" value="P-loop_NTPase"/>
</dbReference>
<protein>
    <recommendedName>
        <fullName evidence="3 4">Dephospho-CoA kinase</fullName>
        <ecNumber evidence="3 4">2.7.1.24</ecNumber>
    </recommendedName>
    <alternativeName>
        <fullName evidence="3">Dephosphocoenzyme A kinase</fullName>
    </alternativeName>
</protein>
<accession>A0A087DZR1</accession>
<dbReference type="GO" id="GO:0005737">
    <property type="term" value="C:cytoplasm"/>
    <property type="evidence" value="ECO:0007669"/>
    <property type="project" value="UniProtKB-SubCell"/>
</dbReference>
<dbReference type="eggNOG" id="COG0237">
    <property type="taxonomic scope" value="Bacteria"/>
</dbReference>
<dbReference type="EC" id="2.7.1.24" evidence="3 4"/>
<comment type="pathway">
    <text evidence="3">Cofactor biosynthesis; coenzyme A biosynthesis; CoA from (R)-pantothenate: step 5/5.</text>
</comment>
<dbReference type="Gene3D" id="3.40.50.300">
    <property type="entry name" value="P-loop containing nucleotide triphosphate hydrolases"/>
    <property type="match status" value="1"/>
</dbReference>
<comment type="function">
    <text evidence="3">Catalyzes the phosphorylation of the 3'-hydroxyl group of dephosphocoenzyme A to form coenzyme A.</text>
</comment>
<evidence type="ECO:0000313" key="5">
    <source>
        <dbReference type="EMBL" id="KFJ01012.1"/>
    </source>
</evidence>
<dbReference type="PANTHER" id="PTHR10695:SF46">
    <property type="entry name" value="BIFUNCTIONAL COENZYME A SYNTHASE-RELATED"/>
    <property type="match status" value="1"/>
</dbReference>
<dbReference type="SUPFAM" id="SSF52540">
    <property type="entry name" value="P-loop containing nucleoside triphosphate hydrolases"/>
    <property type="match status" value="1"/>
</dbReference>
<dbReference type="Proteomes" id="UP000029004">
    <property type="component" value="Unassembled WGS sequence"/>
</dbReference>
<keyword evidence="3 5" id="KW-0418">Kinase</keyword>
<dbReference type="GO" id="GO:0015937">
    <property type="term" value="P:coenzyme A biosynthetic process"/>
    <property type="evidence" value="ECO:0007669"/>
    <property type="project" value="UniProtKB-UniRule"/>
</dbReference>
<dbReference type="Pfam" id="PF01121">
    <property type="entry name" value="CoaE"/>
    <property type="match status" value="1"/>
</dbReference>
<dbReference type="PROSITE" id="PS51219">
    <property type="entry name" value="DPCK"/>
    <property type="match status" value="1"/>
</dbReference>
<dbReference type="CDD" id="cd02022">
    <property type="entry name" value="DPCK"/>
    <property type="match status" value="1"/>
</dbReference>
<dbReference type="RefSeq" id="WP_034526449.1">
    <property type="nucleotide sequence ID" value="NZ_JGZP01000004.1"/>
</dbReference>
<sequence length="213" mass="23093">MIRIGLTGGIAAGKSTVAARMREDGVLHVDYDAIAHAITARGGAALAPIAREFGDAAIAADGSLNRAWMAEHVFGRDAEPGARERLDAIEHPLIYAEARRREHDAVAAVRNAACGPGEHGIVVVHDVPLLAEVIGDIPFRFDHIVTVEAPAPTRIARMAATRGMTREQAEARIRCQSTRGQREAIADVIIDATQPLERMFEQVDRLVAEWKEQ</sequence>
<comment type="similarity">
    <text evidence="3">Belongs to the CoaE family.</text>
</comment>
<keyword evidence="3" id="KW-0173">Coenzyme A biosynthesis</keyword>
<evidence type="ECO:0000256" key="2">
    <source>
        <dbReference type="ARBA" id="ARBA00022840"/>
    </source>
</evidence>
<dbReference type="HAMAP" id="MF_00376">
    <property type="entry name" value="Dephospho_CoA_kinase"/>
    <property type="match status" value="1"/>
</dbReference>
<comment type="subcellular location">
    <subcellularLocation>
        <location evidence="3">Cytoplasm</location>
    </subcellularLocation>
</comment>
<keyword evidence="3 5" id="KW-0808">Transferase</keyword>
<evidence type="ECO:0000256" key="1">
    <source>
        <dbReference type="ARBA" id="ARBA00022741"/>
    </source>
</evidence>
<dbReference type="STRING" id="762211.BSTEL_0424"/>
<comment type="caution">
    <text evidence="5">The sequence shown here is derived from an EMBL/GenBank/DDBJ whole genome shotgun (WGS) entry which is preliminary data.</text>
</comment>
<keyword evidence="6" id="KW-1185">Reference proteome</keyword>
<gene>
    <name evidence="3" type="primary">coaE</name>
    <name evidence="5" type="ORF">BSTEL_0424</name>
</gene>
<keyword evidence="2 3" id="KW-0067">ATP-binding</keyword>
<dbReference type="AlphaFoldDB" id="A0A087DZR1"/>
<reference evidence="5 6" key="1">
    <citation type="submission" date="2014-03" db="EMBL/GenBank/DDBJ databases">
        <title>Genomics of Bifidobacteria.</title>
        <authorList>
            <person name="Ventura M."/>
            <person name="Milani C."/>
            <person name="Lugli G.A."/>
        </authorList>
    </citation>
    <scope>NUCLEOTIDE SEQUENCE [LARGE SCALE GENOMIC DNA]</scope>
    <source>
        <strain evidence="5 6">DSM 23968</strain>
    </source>
</reference>
<dbReference type="UniPathway" id="UPA00241">
    <property type="reaction ID" value="UER00356"/>
</dbReference>
<dbReference type="GO" id="GO:0005524">
    <property type="term" value="F:ATP binding"/>
    <property type="evidence" value="ECO:0007669"/>
    <property type="project" value="UniProtKB-UniRule"/>
</dbReference>
<keyword evidence="3" id="KW-0963">Cytoplasm</keyword>
<dbReference type="GO" id="GO:0004140">
    <property type="term" value="F:dephospho-CoA kinase activity"/>
    <property type="evidence" value="ECO:0007669"/>
    <property type="project" value="UniProtKB-UniRule"/>
</dbReference>
<keyword evidence="1 3" id="KW-0547">Nucleotide-binding</keyword>
<organism evidence="5 6">
    <name type="scientific">Bifidobacterium stellenboschense</name>
    <dbReference type="NCBI Taxonomy" id="762211"/>
    <lineage>
        <taxon>Bacteria</taxon>
        <taxon>Bacillati</taxon>
        <taxon>Actinomycetota</taxon>
        <taxon>Actinomycetes</taxon>
        <taxon>Bifidobacteriales</taxon>
        <taxon>Bifidobacteriaceae</taxon>
        <taxon>Bifidobacterium</taxon>
    </lineage>
</organism>
<evidence type="ECO:0000256" key="4">
    <source>
        <dbReference type="NCBIfam" id="TIGR00152"/>
    </source>
</evidence>
<dbReference type="PANTHER" id="PTHR10695">
    <property type="entry name" value="DEPHOSPHO-COA KINASE-RELATED"/>
    <property type="match status" value="1"/>
</dbReference>
<dbReference type="InterPro" id="IPR001977">
    <property type="entry name" value="Depp_CoAkinase"/>
</dbReference>
<dbReference type="EMBL" id="JGZP01000004">
    <property type="protein sequence ID" value="KFJ01012.1"/>
    <property type="molecule type" value="Genomic_DNA"/>
</dbReference>